<evidence type="ECO:0000256" key="1">
    <source>
        <dbReference type="SAM" id="MobiDB-lite"/>
    </source>
</evidence>
<feature type="region of interest" description="Disordered" evidence="1">
    <location>
        <begin position="222"/>
        <end position="274"/>
    </location>
</feature>
<feature type="transmembrane region" description="Helical" evidence="2">
    <location>
        <begin position="33"/>
        <end position="56"/>
    </location>
</feature>
<gene>
    <name evidence="3" type="ORF">XAT740_LOCUS1093</name>
</gene>
<name>A0A813QAA1_ADIRI</name>
<organism evidence="3 4">
    <name type="scientific">Adineta ricciae</name>
    <name type="common">Rotifer</name>
    <dbReference type="NCBI Taxonomy" id="249248"/>
    <lineage>
        <taxon>Eukaryota</taxon>
        <taxon>Metazoa</taxon>
        <taxon>Spiralia</taxon>
        <taxon>Gnathifera</taxon>
        <taxon>Rotifera</taxon>
        <taxon>Eurotatoria</taxon>
        <taxon>Bdelloidea</taxon>
        <taxon>Adinetida</taxon>
        <taxon>Adinetidae</taxon>
        <taxon>Adineta</taxon>
    </lineage>
</organism>
<keyword evidence="4" id="KW-1185">Reference proteome</keyword>
<dbReference type="AlphaFoldDB" id="A0A813QAA1"/>
<evidence type="ECO:0000256" key="2">
    <source>
        <dbReference type="SAM" id="Phobius"/>
    </source>
</evidence>
<keyword evidence="2" id="KW-1133">Transmembrane helix</keyword>
<feature type="compositionally biased region" description="Polar residues" evidence="1">
    <location>
        <begin position="263"/>
        <end position="274"/>
    </location>
</feature>
<keyword evidence="2" id="KW-0472">Membrane</keyword>
<feature type="compositionally biased region" description="Polar residues" evidence="1">
    <location>
        <begin position="240"/>
        <end position="250"/>
    </location>
</feature>
<feature type="transmembrane region" description="Helical" evidence="2">
    <location>
        <begin position="7"/>
        <end position="27"/>
    </location>
</feature>
<keyword evidence="2" id="KW-0812">Transmembrane</keyword>
<protein>
    <submittedName>
        <fullName evidence="3">Uncharacterized protein</fullName>
    </submittedName>
</protein>
<reference evidence="3" key="1">
    <citation type="submission" date="2021-02" db="EMBL/GenBank/DDBJ databases">
        <authorList>
            <person name="Nowell W R."/>
        </authorList>
    </citation>
    <scope>NUCLEOTIDE SEQUENCE</scope>
</reference>
<dbReference type="EMBL" id="CAJNOR010000032">
    <property type="protein sequence ID" value="CAF0764039.1"/>
    <property type="molecule type" value="Genomic_DNA"/>
</dbReference>
<dbReference type="Proteomes" id="UP000663828">
    <property type="component" value="Unassembled WGS sequence"/>
</dbReference>
<feature type="transmembrane region" description="Helical" evidence="2">
    <location>
        <begin position="88"/>
        <end position="108"/>
    </location>
</feature>
<evidence type="ECO:0000313" key="3">
    <source>
        <dbReference type="EMBL" id="CAF0764039.1"/>
    </source>
</evidence>
<evidence type="ECO:0000313" key="4">
    <source>
        <dbReference type="Proteomes" id="UP000663828"/>
    </source>
</evidence>
<proteinExistence type="predicted"/>
<comment type="caution">
    <text evidence="3">The sequence shown here is derived from an EMBL/GenBank/DDBJ whole genome shotgun (WGS) entry which is preliminary data.</text>
</comment>
<sequence length="274" mass="31552">MLEYKGINRILHSIIGITLFLVVLFLYLGLRPIFLLASLALAIFLVDYSVLPFIYLYQAFKQWLPLLFELNVLNGVLISTRILHFSQFWSYVFITICVIRSLTVIYCCHLPIKDVHRLYIENKIEALTKLFVNELEKLYKRFLQLFSQNDQHELEKFQLQQINSIDSIPSEHDDTIQRFQQIAHELSSPMISTIECSNTSTPPVRRHHQRILQQSELEPLSRTPITPAHTNVPNGKILHSTMNGSYTGPMTRTRTKTGGSSSIATSPTKSKISY</sequence>
<accession>A0A813QAA1</accession>